<feature type="binding site" evidence="9">
    <location>
        <position position="167"/>
    </location>
    <ligand>
        <name>Mn(2+)</name>
        <dbReference type="ChEBI" id="CHEBI:29035"/>
    </ligand>
</feature>
<keyword evidence="3 11" id="KW-0052">Apoplast</keyword>
<sequence>MNVSTAKSIFLVIIVVILVSLHADAYDPEPLQDFCVAVHDTDAAVFVNGKICKNPDTVTPDDFYFSGLNRVGNITSPFGTVVTKVFVDEMPALNTLGLAMSRIDYGPYGANPPHSHPHASEILMVMEGMLYVGFISTNPPNPYDNNKLYSKVIGPGDIYVFPKGLVHFQYNLEKSKALAFASFSSQKPGLVTISKAIFGSEPSVYPDLLAKSFQMSHKEVNHLLSLEWIGNA</sequence>
<evidence type="ECO:0000256" key="6">
    <source>
        <dbReference type="ARBA" id="ARBA00023157"/>
    </source>
</evidence>
<dbReference type="GO" id="GO:0048046">
    <property type="term" value="C:apoplast"/>
    <property type="evidence" value="ECO:0007669"/>
    <property type="project" value="UniProtKB-SubCell"/>
</dbReference>
<keyword evidence="4 11" id="KW-0964">Secreted</keyword>
<evidence type="ECO:0000256" key="2">
    <source>
        <dbReference type="ARBA" id="ARBA00007456"/>
    </source>
</evidence>
<keyword evidence="6 10" id="KW-1015">Disulfide bond</keyword>
<dbReference type="InterPro" id="IPR001929">
    <property type="entry name" value="Germin"/>
</dbReference>
<dbReference type="AlphaFoldDB" id="A0A5A7QX35"/>
<evidence type="ECO:0000256" key="9">
    <source>
        <dbReference type="PIRSR" id="PIRSR601929-2"/>
    </source>
</evidence>
<organism evidence="13 14">
    <name type="scientific">Striga asiatica</name>
    <name type="common">Asiatic witchweed</name>
    <name type="synonym">Buchnera asiatica</name>
    <dbReference type="NCBI Taxonomy" id="4170"/>
    <lineage>
        <taxon>Eukaryota</taxon>
        <taxon>Viridiplantae</taxon>
        <taxon>Streptophyta</taxon>
        <taxon>Embryophyta</taxon>
        <taxon>Tracheophyta</taxon>
        <taxon>Spermatophyta</taxon>
        <taxon>Magnoliopsida</taxon>
        <taxon>eudicotyledons</taxon>
        <taxon>Gunneridae</taxon>
        <taxon>Pentapetalae</taxon>
        <taxon>asterids</taxon>
        <taxon>lamiids</taxon>
        <taxon>Lamiales</taxon>
        <taxon>Orobanchaceae</taxon>
        <taxon>Buchnereae</taxon>
        <taxon>Striga</taxon>
    </lineage>
</organism>
<dbReference type="PROSITE" id="PS00725">
    <property type="entry name" value="GERMIN"/>
    <property type="match status" value="1"/>
</dbReference>
<feature type="binding site" evidence="9">
    <location>
        <position position="116"/>
    </location>
    <ligand>
        <name>Mn(2+)</name>
        <dbReference type="ChEBI" id="CHEBI:29035"/>
    </ligand>
</feature>
<accession>A0A5A7QX35</accession>
<evidence type="ECO:0000256" key="4">
    <source>
        <dbReference type="ARBA" id="ARBA00022525"/>
    </source>
</evidence>
<dbReference type="InterPro" id="IPR006045">
    <property type="entry name" value="Cupin_1"/>
</dbReference>
<dbReference type="PRINTS" id="PR00325">
    <property type="entry name" value="GERMIN"/>
</dbReference>
<feature type="chain" id="PRO_5023144760" description="Germin-like protein" evidence="11">
    <location>
        <begin position="26"/>
        <end position="232"/>
    </location>
</feature>
<feature type="signal peptide" evidence="11">
    <location>
        <begin position="1"/>
        <end position="25"/>
    </location>
</feature>
<dbReference type="InterPro" id="IPR011051">
    <property type="entry name" value="RmlC_Cupin_sf"/>
</dbReference>
<feature type="binding site" evidence="8">
    <location>
        <position position="111"/>
    </location>
    <ligand>
        <name>oxalate</name>
        <dbReference type="ChEBI" id="CHEBI:30623"/>
    </ligand>
</feature>
<name>A0A5A7QX35_STRAF</name>
<comment type="similarity">
    <text evidence="2 11">Belongs to the germin family.</text>
</comment>
<dbReference type="GO" id="GO:0030145">
    <property type="term" value="F:manganese ion binding"/>
    <property type="evidence" value="ECO:0007669"/>
    <property type="project" value="UniProtKB-UniRule"/>
</dbReference>
<evidence type="ECO:0000256" key="10">
    <source>
        <dbReference type="PIRSR" id="PIRSR601929-3"/>
    </source>
</evidence>
<feature type="binding site" evidence="9">
    <location>
        <position position="121"/>
    </location>
    <ligand>
        <name>Mn(2+)</name>
        <dbReference type="ChEBI" id="CHEBI:29035"/>
    </ligand>
</feature>
<protein>
    <recommendedName>
        <fullName evidence="11">Germin-like protein</fullName>
    </recommendedName>
</protein>
<dbReference type="SUPFAM" id="SSF51182">
    <property type="entry name" value="RmlC-like cupins"/>
    <property type="match status" value="1"/>
</dbReference>
<dbReference type="InterPro" id="IPR014710">
    <property type="entry name" value="RmlC-like_jellyroll"/>
</dbReference>
<evidence type="ECO:0000256" key="11">
    <source>
        <dbReference type="RuleBase" id="RU366015"/>
    </source>
</evidence>
<comment type="caution">
    <text evidence="13">The sequence shown here is derived from an EMBL/GenBank/DDBJ whole genome shotgun (WGS) entry which is preliminary data.</text>
</comment>
<feature type="binding site" evidence="8">
    <location>
        <position position="121"/>
    </location>
    <ligand>
        <name>oxalate</name>
        <dbReference type="ChEBI" id="CHEBI:30623"/>
    </ligand>
</feature>
<dbReference type="InterPro" id="IPR019780">
    <property type="entry name" value="Germin_Mn-BS"/>
</dbReference>
<dbReference type="CDD" id="cd02241">
    <property type="entry name" value="cupin_OxOx"/>
    <property type="match status" value="1"/>
</dbReference>
<keyword evidence="5 8" id="KW-0479">Metal-binding</keyword>
<keyword evidence="14" id="KW-1185">Reference proteome</keyword>
<evidence type="ECO:0000313" key="14">
    <source>
        <dbReference type="Proteomes" id="UP000325081"/>
    </source>
</evidence>
<feature type="binding site" evidence="8">
    <location>
        <position position="116"/>
    </location>
    <ligand>
        <name>oxalate</name>
        <dbReference type="ChEBI" id="CHEBI:30623"/>
    </ligand>
</feature>
<feature type="binding site" evidence="9">
    <location>
        <position position="114"/>
    </location>
    <ligand>
        <name>Mn(2+)</name>
        <dbReference type="ChEBI" id="CHEBI:29035"/>
    </ligand>
</feature>
<dbReference type="PANTHER" id="PTHR31238">
    <property type="entry name" value="GERMIN-LIKE PROTEIN SUBFAMILY 3 MEMBER 3"/>
    <property type="match status" value="1"/>
</dbReference>
<evidence type="ECO:0000256" key="3">
    <source>
        <dbReference type="ARBA" id="ARBA00022523"/>
    </source>
</evidence>
<evidence type="ECO:0000313" key="13">
    <source>
        <dbReference type="EMBL" id="GER49649.1"/>
    </source>
</evidence>
<evidence type="ECO:0000256" key="1">
    <source>
        <dbReference type="ARBA" id="ARBA00004271"/>
    </source>
</evidence>
<dbReference type="Pfam" id="PF00190">
    <property type="entry name" value="Cupin_1"/>
    <property type="match status" value="1"/>
</dbReference>
<evidence type="ECO:0000256" key="7">
    <source>
        <dbReference type="ARBA" id="ARBA00023211"/>
    </source>
</evidence>
<evidence type="ECO:0000259" key="12">
    <source>
        <dbReference type="SMART" id="SM00835"/>
    </source>
</evidence>
<keyword evidence="11" id="KW-0732">Signal</keyword>
<dbReference type="Proteomes" id="UP000325081">
    <property type="component" value="Unassembled WGS sequence"/>
</dbReference>
<dbReference type="EMBL" id="BKCP01008737">
    <property type="protein sequence ID" value="GER49649.1"/>
    <property type="molecule type" value="Genomic_DNA"/>
</dbReference>
<feature type="domain" description="Cupin type-1" evidence="12">
    <location>
        <begin position="66"/>
        <end position="221"/>
    </location>
</feature>
<dbReference type="OrthoDB" id="895041at2759"/>
<keyword evidence="7 8" id="KW-0464">Manganese</keyword>
<dbReference type="Gene3D" id="2.60.120.10">
    <property type="entry name" value="Jelly Rolls"/>
    <property type="match status" value="1"/>
</dbReference>
<feature type="disulfide bond" evidence="10">
    <location>
        <begin position="35"/>
        <end position="52"/>
    </location>
</feature>
<evidence type="ECO:0000256" key="8">
    <source>
        <dbReference type="PIRSR" id="PIRSR601929-1"/>
    </source>
</evidence>
<dbReference type="SMART" id="SM00835">
    <property type="entry name" value="Cupin_1"/>
    <property type="match status" value="1"/>
</dbReference>
<comment type="subcellular location">
    <subcellularLocation>
        <location evidence="1 11">Secreted</location>
        <location evidence="1 11">Extracellular space</location>
        <location evidence="1 11">Apoplast</location>
    </subcellularLocation>
</comment>
<evidence type="ECO:0000256" key="5">
    <source>
        <dbReference type="ARBA" id="ARBA00022723"/>
    </source>
</evidence>
<proteinExistence type="inferred from homology"/>
<reference evidence="14" key="1">
    <citation type="journal article" date="2019" name="Curr. Biol.">
        <title>Genome Sequence of Striga asiatica Provides Insight into the Evolution of Plant Parasitism.</title>
        <authorList>
            <person name="Yoshida S."/>
            <person name="Kim S."/>
            <person name="Wafula E.K."/>
            <person name="Tanskanen J."/>
            <person name="Kim Y.M."/>
            <person name="Honaas L."/>
            <person name="Yang Z."/>
            <person name="Spallek T."/>
            <person name="Conn C.E."/>
            <person name="Ichihashi Y."/>
            <person name="Cheong K."/>
            <person name="Cui S."/>
            <person name="Der J.P."/>
            <person name="Gundlach H."/>
            <person name="Jiao Y."/>
            <person name="Hori C."/>
            <person name="Ishida J.K."/>
            <person name="Kasahara H."/>
            <person name="Kiba T."/>
            <person name="Kim M.S."/>
            <person name="Koo N."/>
            <person name="Laohavisit A."/>
            <person name="Lee Y.H."/>
            <person name="Lumba S."/>
            <person name="McCourt P."/>
            <person name="Mortimer J.C."/>
            <person name="Mutuku J.M."/>
            <person name="Nomura T."/>
            <person name="Sasaki-Sekimoto Y."/>
            <person name="Seto Y."/>
            <person name="Wang Y."/>
            <person name="Wakatake T."/>
            <person name="Sakakibara H."/>
            <person name="Demura T."/>
            <person name="Yamaguchi S."/>
            <person name="Yoneyama K."/>
            <person name="Manabe R.I."/>
            <person name="Nelson D.C."/>
            <person name="Schulman A.H."/>
            <person name="Timko M.P."/>
            <person name="dePamphilis C.W."/>
            <person name="Choi D."/>
            <person name="Shirasu K."/>
        </authorList>
    </citation>
    <scope>NUCLEOTIDE SEQUENCE [LARGE SCALE GENOMIC DNA]</scope>
    <source>
        <strain evidence="14">cv. UVA1</strain>
    </source>
</reference>
<dbReference type="FunFam" id="2.60.120.10:FF:000005">
    <property type="entry name" value="Germin-like protein subfamily 1 member 8"/>
    <property type="match status" value="1"/>
</dbReference>
<gene>
    <name evidence="13" type="ORF">STAS_26907</name>
</gene>